<dbReference type="Pfam" id="PF20040">
    <property type="entry name" value="DUF6442"/>
    <property type="match status" value="1"/>
</dbReference>
<keyword evidence="3" id="KW-1185">Reference proteome</keyword>
<organism evidence="2 3">
    <name type="scientific">Clostridium moutaii</name>
    <dbReference type="NCBI Taxonomy" id="3240932"/>
    <lineage>
        <taxon>Bacteria</taxon>
        <taxon>Bacillati</taxon>
        <taxon>Bacillota</taxon>
        <taxon>Clostridia</taxon>
        <taxon>Eubacteriales</taxon>
        <taxon>Clostridiaceae</taxon>
        <taxon>Clostridium</taxon>
    </lineage>
</organism>
<dbReference type="RefSeq" id="WP_369704812.1">
    <property type="nucleotide sequence ID" value="NZ_JBGEWD010000011.1"/>
</dbReference>
<dbReference type="EMBL" id="JBGEWD010000011">
    <property type="protein sequence ID" value="MEY8000918.1"/>
    <property type="molecule type" value="Genomic_DNA"/>
</dbReference>
<dbReference type="Proteomes" id="UP001564657">
    <property type="component" value="Unassembled WGS sequence"/>
</dbReference>
<keyword evidence="1" id="KW-1133">Transmembrane helix</keyword>
<dbReference type="InterPro" id="IPR045620">
    <property type="entry name" value="DUF6442"/>
</dbReference>
<protein>
    <submittedName>
        <fullName evidence="2">DUF6442 family protein</fullName>
    </submittedName>
</protein>
<evidence type="ECO:0000256" key="1">
    <source>
        <dbReference type="SAM" id="Phobius"/>
    </source>
</evidence>
<comment type="caution">
    <text evidence="2">The sequence shown here is derived from an EMBL/GenBank/DDBJ whole genome shotgun (WGS) entry which is preliminary data.</text>
</comment>
<accession>A0ABV4BQY4</accession>
<feature type="transmembrane region" description="Helical" evidence="1">
    <location>
        <begin position="116"/>
        <end position="136"/>
    </location>
</feature>
<reference evidence="2 3" key="1">
    <citation type="submission" date="2024-08" db="EMBL/GenBank/DDBJ databases">
        <title>Clostridium lapicellarii sp. nov., and Clostridium renhuaiense sp. nov., two species isolated from the mud in a fermentation cellar used for producing sauce-flavour Chinese liquors.</title>
        <authorList>
            <person name="Yang F."/>
            <person name="Wang H."/>
            <person name="Chen L.Q."/>
            <person name="Zhou N."/>
            <person name="Lu J.J."/>
            <person name="Pu X.X."/>
            <person name="Wan B."/>
            <person name="Wang L."/>
            <person name="Liu S.J."/>
        </authorList>
    </citation>
    <scope>NUCLEOTIDE SEQUENCE [LARGE SCALE GENOMIC DNA]</scope>
    <source>
        <strain evidence="2 3">MT-5</strain>
    </source>
</reference>
<keyword evidence="1" id="KW-0812">Transmembrane</keyword>
<feature type="transmembrane region" description="Helical" evidence="1">
    <location>
        <begin position="7"/>
        <end position="24"/>
    </location>
</feature>
<feature type="transmembrane region" description="Helical" evidence="1">
    <location>
        <begin position="36"/>
        <end position="62"/>
    </location>
</feature>
<feature type="transmembrane region" description="Helical" evidence="1">
    <location>
        <begin position="92"/>
        <end position="110"/>
    </location>
</feature>
<evidence type="ECO:0000313" key="2">
    <source>
        <dbReference type="EMBL" id="MEY8000918.1"/>
    </source>
</evidence>
<name>A0ABV4BQY4_9CLOT</name>
<proteinExistence type="predicted"/>
<evidence type="ECO:0000313" key="3">
    <source>
        <dbReference type="Proteomes" id="UP001564657"/>
    </source>
</evidence>
<gene>
    <name evidence="2" type="ORF">AB8U03_12050</name>
</gene>
<keyword evidence="1" id="KW-0472">Membrane</keyword>
<sequence>MKKSTYYIMTVIGLLLMGIGAYFVKTVVDPRGMLKALPYICMGLGCGIFGHGAGGIISLRALKDYPHIKKQMEIDRQDERNIAIGNRAKARGYDMMIFIFGALMLVFALMGVDFAAVLLLAFAYLFVIGYSLYYRFKYDKEM</sequence>